<keyword evidence="3 9" id="KW-1003">Cell membrane</keyword>
<dbReference type="CDD" id="cd07571">
    <property type="entry name" value="ALP_N-acyl_transferase"/>
    <property type="match status" value="1"/>
</dbReference>
<comment type="function">
    <text evidence="9">Catalyzes the phospholipid dependent N-acylation of the N-terminal cysteine of apolipoprotein, the last step in lipoprotein maturation.</text>
</comment>
<dbReference type="Pfam" id="PF00795">
    <property type="entry name" value="CN_hydrolase"/>
    <property type="match status" value="1"/>
</dbReference>
<dbReference type="GO" id="GO:0005886">
    <property type="term" value="C:plasma membrane"/>
    <property type="evidence" value="ECO:0007669"/>
    <property type="project" value="UniProtKB-SubCell"/>
</dbReference>
<evidence type="ECO:0000256" key="9">
    <source>
        <dbReference type="HAMAP-Rule" id="MF_01148"/>
    </source>
</evidence>
<dbReference type="EMBL" id="JACHXA010000009">
    <property type="protein sequence ID" value="MBB3066544.1"/>
    <property type="molecule type" value="Genomic_DNA"/>
</dbReference>
<comment type="similarity">
    <text evidence="2 9">Belongs to the CN hydrolase family. Apolipoprotein N-acyltransferase subfamily.</text>
</comment>
<keyword evidence="4 9" id="KW-0808">Transferase</keyword>
<keyword evidence="7 9" id="KW-0472">Membrane</keyword>
<feature type="domain" description="CN hydrolase" evidence="10">
    <location>
        <begin position="253"/>
        <end position="497"/>
    </location>
</feature>
<accession>A0A839SY47</accession>
<dbReference type="NCBIfam" id="TIGR00546">
    <property type="entry name" value="lnt"/>
    <property type="match status" value="1"/>
</dbReference>
<protein>
    <recommendedName>
        <fullName evidence="9">Apolipoprotein N-acyltransferase</fullName>
        <shortName evidence="9">ALP N-acyltransferase</shortName>
        <ecNumber evidence="9">2.3.1.269</ecNumber>
    </recommendedName>
</protein>
<proteinExistence type="inferred from homology"/>
<dbReference type="PROSITE" id="PS50263">
    <property type="entry name" value="CN_HYDROLASE"/>
    <property type="match status" value="1"/>
</dbReference>
<dbReference type="InterPro" id="IPR004563">
    <property type="entry name" value="Apolipo_AcylTrfase"/>
</dbReference>
<keyword evidence="11" id="KW-0449">Lipoprotein</keyword>
<dbReference type="GO" id="GO:0042158">
    <property type="term" value="P:lipoprotein biosynthetic process"/>
    <property type="evidence" value="ECO:0007669"/>
    <property type="project" value="UniProtKB-UniRule"/>
</dbReference>
<keyword evidence="8 9" id="KW-0012">Acyltransferase</keyword>
<sequence>MQGKAVSSSAPVGFFQALSARTAGLGRWRALCLSFLLGLLAVGALPPLYAVPLLLPAFTGLTWLLDGAGRGWAAFLRAWAFALGFFLAGLYWVTIAFFVEADRFGVVGPFAVLGLSLGLGLFVALTLWISRRYFWGGPQRIAVLAIAWLVAELLRAWLLTGFPWNLIGSVWAFSATTLQPAALIGVWGLSLFTVFAASAPAAIGDRASPRQRFAPAVLAILFLMTSGLYAGIRITGAPDTEDDLVPSVRLRLVQPDIPQESKWDQALRAEHVRQQLRMSRGPGYDTVTHIIWSETAVPFLLDRAEGLQQALSDLAPPGGAVITGAPRGEDADDGSIRFWNSLFAFDGNGRQVSAYDKAHLVPFGEYVPFRSILGATKLTAGRADFNAGPGVSLMEIPGLPPYSALICYEIIFPGAVTPKASAARPQWLLNLTNDNWFGLSSGPYQHLAAARLRAVEEGLPVVRAANGGISASIDSYGRFLGKLPLGRSGVLDVGLARPLQHPTLFSKINHYTSMFLLGFFYLLVLLLRRIL</sequence>
<feature type="transmembrane region" description="Helical" evidence="9">
    <location>
        <begin position="508"/>
        <end position="527"/>
    </location>
</feature>
<comment type="caution">
    <text evidence="11">The sequence shown here is derived from an EMBL/GenBank/DDBJ whole genome shotgun (WGS) entry which is preliminary data.</text>
</comment>
<evidence type="ECO:0000259" key="10">
    <source>
        <dbReference type="PROSITE" id="PS50263"/>
    </source>
</evidence>
<evidence type="ECO:0000313" key="12">
    <source>
        <dbReference type="Proteomes" id="UP000581135"/>
    </source>
</evidence>
<keyword evidence="6 9" id="KW-1133">Transmembrane helix</keyword>
<feature type="transmembrane region" description="Helical" evidence="9">
    <location>
        <begin position="110"/>
        <end position="129"/>
    </location>
</feature>
<comment type="catalytic activity">
    <reaction evidence="9">
        <text>N-terminal S-1,2-diacyl-sn-glyceryl-L-cysteinyl-[lipoprotein] + a glycerophospholipid = N-acyl-S-1,2-diacyl-sn-glyceryl-L-cysteinyl-[lipoprotein] + a 2-acyl-sn-glycero-3-phospholipid + H(+)</text>
        <dbReference type="Rhea" id="RHEA:48228"/>
        <dbReference type="Rhea" id="RHEA-COMP:14681"/>
        <dbReference type="Rhea" id="RHEA-COMP:14684"/>
        <dbReference type="ChEBI" id="CHEBI:15378"/>
        <dbReference type="ChEBI" id="CHEBI:136912"/>
        <dbReference type="ChEBI" id="CHEBI:140656"/>
        <dbReference type="ChEBI" id="CHEBI:140657"/>
        <dbReference type="ChEBI" id="CHEBI:140660"/>
        <dbReference type="EC" id="2.3.1.269"/>
    </reaction>
</comment>
<evidence type="ECO:0000256" key="1">
    <source>
        <dbReference type="ARBA" id="ARBA00004651"/>
    </source>
</evidence>
<dbReference type="HAMAP" id="MF_01148">
    <property type="entry name" value="Lnt"/>
    <property type="match status" value="1"/>
</dbReference>
<evidence type="ECO:0000256" key="6">
    <source>
        <dbReference type="ARBA" id="ARBA00022989"/>
    </source>
</evidence>
<gene>
    <name evidence="9" type="primary">lnt</name>
    <name evidence="11" type="ORF">FHR98_002852</name>
</gene>
<dbReference type="GO" id="GO:0016410">
    <property type="term" value="F:N-acyltransferase activity"/>
    <property type="evidence" value="ECO:0007669"/>
    <property type="project" value="UniProtKB-UniRule"/>
</dbReference>
<evidence type="ECO:0000256" key="5">
    <source>
        <dbReference type="ARBA" id="ARBA00022692"/>
    </source>
</evidence>
<keyword evidence="5 9" id="KW-0812">Transmembrane</keyword>
<feature type="transmembrane region" description="Helical" evidence="9">
    <location>
        <begin position="76"/>
        <end position="98"/>
    </location>
</feature>
<dbReference type="InterPro" id="IPR045378">
    <property type="entry name" value="LNT_N"/>
</dbReference>
<feature type="transmembrane region" description="Helical" evidence="9">
    <location>
        <begin position="180"/>
        <end position="201"/>
    </location>
</feature>
<feature type="transmembrane region" description="Helical" evidence="9">
    <location>
        <begin position="141"/>
        <end position="160"/>
    </location>
</feature>
<feature type="transmembrane region" description="Helical" evidence="9">
    <location>
        <begin position="35"/>
        <end position="64"/>
    </location>
</feature>
<comment type="subcellular location">
    <subcellularLocation>
        <location evidence="1 9">Cell membrane</location>
        <topology evidence="1 9">Multi-pass membrane protein</topology>
    </subcellularLocation>
</comment>
<evidence type="ECO:0000256" key="4">
    <source>
        <dbReference type="ARBA" id="ARBA00022679"/>
    </source>
</evidence>
<organism evidence="11 12">
    <name type="scientific">Limibacillus halophilus</name>
    <dbReference type="NCBI Taxonomy" id="1579333"/>
    <lineage>
        <taxon>Bacteria</taxon>
        <taxon>Pseudomonadati</taxon>
        <taxon>Pseudomonadota</taxon>
        <taxon>Alphaproteobacteria</taxon>
        <taxon>Rhodospirillales</taxon>
        <taxon>Rhodovibrionaceae</taxon>
        <taxon>Limibacillus</taxon>
    </lineage>
</organism>
<dbReference type="Proteomes" id="UP000581135">
    <property type="component" value="Unassembled WGS sequence"/>
</dbReference>
<name>A0A839SY47_9PROT</name>
<evidence type="ECO:0000256" key="2">
    <source>
        <dbReference type="ARBA" id="ARBA00010065"/>
    </source>
</evidence>
<dbReference type="Gene3D" id="3.60.110.10">
    <property type="entry name" value="Carbon-nitrogen hydrolase"/>
    <property type="match status" value="1"/>
</dbReference>
<dbReference type="AlphaFoldDB" id="A0A839SY47"/>
<comment type="pathway">
    <text evidence="9">Protein modification; lipoprotein biosynthesis (N-acyl transfer).</text>
</comment>
<evidence type="ECO:0000256" key="3">
    <source>
        <dbReference type="ARBA" id="ARBA00022475"/>
    </source>
</evidence>
<dbReference type="UniPathway" id="UPA00666"/>
<dbReference type="PANTHER" id="PTHR38686:SF1">
    <property type="entry name" value="APOLIPOPROTEIN N-ACYLTRANSFERASE"/>
    <property type="match status" value="1"/>
</dbReference>
<dbReference type="InterPro" id="IPR003010">
    <property type="entry name" value="C-N_Hydrolase"/>
</dbReference>
<dbReference type="SUPFAM" id="SSF56317">
    <property type="entry name" value="Carbon-nitrogen hydrolase"/>
    <property type="match status" value="1"/>
</dbReference>
<dbReference type="PANTHER" id="PTHR38686">
    <property type="entry name" value="APOLIPOPROTEIN N-ACYLTRANSFERASE"/>
    <property type="match status" value="1"/>
</dbReference>
<dbReference type="Pfam" id="PF20154">
    <property type="entry name" value="LNT_N"/>
    <property type="match status" value="1"/>
</dbReference>
<feature type="transmembrane region" description="Helical" evidence="9">
    <location>
        <begin position="213"/>
        <end position="232"/>
    </location>
</feature>
<evidence type="ECO:0000256" key="7">
    <source>
        <dbReference type="ARBA" id="ARBA00023136"/>
    </source>
</evidence>
<evidence type="ECO:0000313" key="11">
    <source>
        <dbReference type="EMBL" id="MBB3066544.1"/>
    </source>
</evidence>
<reference evidence="11 12" key="1">
    <citation type="submission" date="2020-08" db="EMBL/GenBank/DDBJ databases">
        <title>Genomic Encyclopedia of Type Strains, Phase III (KMG-III): the genomes of soil and plant-associated and newly described type strains.</title>
        <authorList>
            <person name="Whitman W."/>
        </authorList>
    </citation>
    <scope>NUCLEOTIDE SEQUENCE [LARGE SCALE GENOMIC DNA]</scope>
    <source>
        <strain evidence="11 12">CECT 8803</strain>
    </source>
</reference>
<evidence type="ECO:0000256" key="8">
    <source>
        <dbReference type="ARBA" id="ARBA00023315"/>
    </source>
</evidence>
<dbReference type="InterPro" id="IPR036526">
    <property type="entry name" value="C-N_Hydrolase_sf"/>
</dbReference>
<keyword evidence="12" id="KW-1185">Reference proteome</keyword>
<dbReference type="EC" id="2.3.1.269" evidence="9"/>